<keyword evidence="4" id="KW-1185">Reference proteome</keyword>
<organism evidence="3 4">
    <name type="scientific">Polypterus senegalus</name>
    <name type="common">Senegal bichir</name>
    <dbReference type="NCBI Taxonomy" id="55291"/>
    <lineage>
        <taxon>Eukaryota</taxon>
        <taxon>Metazoa</taxon>
        <taxon>Chordata</taxon>
        <taxon>Craniata</taxon>
        <taxon>Vertebrata</taxon>
        <taxon>Euteleostomi</taxon>
        <taxon>Actinopterygii</taxon>
        <taxon>Polypteriformes</taxon>
        <taxon>Polypteridae</taxon>
        <taxon>Polypterus</taxon>
    </lineage>
</organism>
<feature type="domain" description="ERAP1-like C-terminal" evidence="2">
    <location>
        <begin position="6"/>
        <end position="106"/>
    </location>
</feature>
<reference evidence="3 4" key="1">
    <citation type="journal article" date="2021" name="Cell">
        <title>Tracing the genetic footprints of vertebrate landing in non-teleost ray-finned fishes.</title>
        <authorList>
            <person name="Bi X."/>
            <person name="Wang K."/>
            <person name="Yang L."/>
            <person name="Pan H."/>
            <person name="Jiang H."/>
            <person name="Wei Q."/>
            <person name="Fang M."/>
            <person name="Yu H."/>
            <person name="Zhu C."/>
            <person name="Cai Y."/>
            <person name="He Y."/>
            <person name="Gan X."/>
            <person name="Zeng H."/>
            <person name="Yu D."/>
            <person name="Zhu Y."/>
            <person name="Jiang H."/>
            <person name="Qiu Q."/>
            <person name="Yang H."/>
            <person name="Zhang Y.E."/>
            <person name="Wang W."/>
            <person name="Zhu M."/>
            <person name="He S."/>
            <person name="Zhang G."/>
        </authorList>
    </citation>
    <scope>NUCLEOTIDE SEQUENCE [LARGE SCALE GENOMIC DNA]</scope>
    <source>
        <strain evidence="3">Bchr_013</strain>
    </source>
</reference>
<evidence type="ECO:0000259" key="2">
    <source>
        <dbReference type="Pfam" id="PF11838"/>
    </source>
</evidence>
<dbReference type="Pfam" id="PF11838">
    <property type="entry name" value="ERAP1_C"/>
    <property type="match status" value="1"/>
</dbReference>
<dbReference type="GO" id="GO:0042277">
    <property type="term" value="F:peptide binding"/>
    <property type="evidence" value="ECO:0007669"/>
    <property type="project" value="TreeGrafter"/>
</dbReference>
<protein>
    <submittedName>
        <fullName evidence="3">TRHDE protein</fullName>
    </submittedName>
</protein>
<dbReference type="PANTHER" id="PTHR11533:SF294">
    <property type="entry name" value="THYROTROPIN-RELEASING HORMONE-DEGRADING ECTOENZYME"/>
    <property type="match status" value="1"/>
</dbReference>
<dbReference type="GO" id="GO:0016020">
    <property type="term" value="C:membrane"/>
    <property type="evidence" value="ECO:0007669"/>
    <property type="project" value="TreeGrafter"/>
</dbReference>
<dbReference type="Proteomes" id="UP000886611">
    <property type="component" value="Unassembled WGS sequence"/>
</dbReference>
<dbReference type="GO" id="GO:0005615">
    <property type="term" value="C:extracellular space"/>
    <property type="evidence" value="ECO:0007669"/>
    <property type="project" value="TreeGrafter"/>
</dbReference>
<dbReference type="EMBL" id="JAATIS010005064">
    <property type="protein sequence ID" value="KAG2460009.1"/>
    <property type="molecule type" value="Genomic_DNA"/>
</dbReference>
<feature type="non-terminal residue" evidence="3">
    <location>
        <position position="1"/>
    </location>
</feature>
<dbReference type="GO" id="GO:0005737">
    <property type="term" value="C:cytoplasm"/>
    <property type="evidence" value="ECO:0007669"/>
    <property type="project" value="TreeGrafter"/>
</dbReference>
<dbReference type="GO" id="GO:0043171">
    <property type="term" value="P:peptide catabolic process"/>
    <property type="evidence" value="ECO:0007669"/>
    <property type="project" value="TreeGrafter"/>
</dbReference>
<dbReference type="AlphaFoldDB" id="A0A8X7X2Z7"/>
<evidence type="ECO:0000313" key="4">
    <source>
        <dbReference type="Proteomes" id="UP000886611"/>
    </source>
</evidence>
<dbReference type="InterPro" id="IPR024571">
    <property type="entry name" value="ERAP1-like_C_dom"/>
</dbReference>
<sequence>MDEDSWLLGNINQTGYFRVNYDLRNWRLLIEQLMSNHEVISVGNRAGLIDDVFNLARAGYLPQNIPLELIRYLSQEKEFLPWHAASRVLYHLDKLLDRTEEYNLFSTEVWVGLPKMAVFLVKTLSIRKRKFQVDAYKVMSEVEKLSIFHVNPWSGGEFLSPEPLNCPLCTIS</sequence>
<feature type="non-terminal residue" evidence="3">
    <location>
        <position position="172"/>
    </location>
</feature>
<proteinExistence type="inferred from homology"/>
<name>A0A8X7X2Z7_POLSE</name>
<dbReference type="InterPro" id="IPR050344">
    <property type="entry name" value="Peptidase_M1_aminopeptidases"/>
</dbReference>
<accession>A0A8X7X2Z7</accession>
<comment type="caution">
    <text evidence="3">The sequence shown here is derived from an EMBL/GenBank/DDBJ whole genome shotgun (WGS) entry which is preliminary data.</text>
</comment>
<evidence type="ECO:0000313" key="3">
    <source>
        <dbReference type="EMBL" id="KAG2460009.1"/>
    </source>
</evidence>
<comment type="similarity">
    <text evidence="1">Belongs to the peptidase M1 family.</text>
</comment>
<dbReference type="GO" id="GO:0008270">
    <property type="term" value="F:zinc ion binding"/>
    <property type="evidence" value="ECO:0007669"/>
    <property type="project" value="TreeGrafter"/>
</dbReference>
<dbReference type="PANTHER" id="PTHR11533">
    <property type="entry name" value="PROTEASE M1 ZINC METALLOPROTEASE"/>
    <property type="match status" value="1"/>
</dbReference>
<gene>
    <name evidence="3" type="primary">Trhde_1</name>
    <name evidence="3" type="ORF">GTO96_0021778</name>
</gene>
<dbReference type="GO" id="GO:0070006">
    <property type="term" value="F:metalloaminopeptidase activity"/>
    <property type="evidence" value="ECO:0007669"/>
    <property type="project" value="TreeGrafter"/>
</dbReference>
<dbReference type="Gene3D" id="1.25.50.20">
    <property type="match status" value="1"/>
</dbReference>
<evidence type="ECO:0000256" key="1">
    <source>
        <dbReference type="ARBA" id="ARBA00010136"/>
    </source>
</evidence>
<dbReference type="GO" id="GO:0006508">
    <property type="term" value="P:proteolysis"/>
    <property type="evidence" value="ECO:0007669"/>
    <property type="project" value="TreeGrafter"/>
</dbReference>